<dbReference type="InterPro" id="IPR010775">
    <property type="entry name" value="DUF1365"/>
</dbReference>
<sequence length="628" mass="70072">MDEVSDESPWLPAILAIDFGHRLIQDGTLSLFLVCLIFSCYFLFGSWLDLALVSVAVGLKSVGSLASWIHDSASAHVSLASASALLAAWLIFNTVRSSFTSRDDIPWNGPEMPYLIPCRTMHSRQVPKKHSFSYSYLVVGTPVGYSGNVNGIVSVDVQEQARSRQPGARIPKGWFDVDAADCLQRGYGEVGLRGKLDGYLKSQDIDPSDYPHAYLITVPRFLGYHFNPVAFWYLYSSDKVLSAIVLDVNNTFDERRTYLVLRAFPRQADTASASNGAAQSRITASWPKDFHVSPFNSRKGTYSLLASDPLGPDMKGFHGLDVTINLASSAGHPKFFARLFSEGEAVDPSRMSAMQTLRFLLGWCWVGFATFPRIIRQAAALFLKHKLHVWYRPEPLKTTQGRHADRVEKDLEHVFRRYLRHLVQQSPKALSVRYLSSGIPSLDSEVFKSSAAADQPGAAEQFEIRILTPVFYSRFAQYAHDFEGIFSELTENGTVWVDKPHLLPGIFLKKASSPLQTSSLTDFAGFKAIQRLRRRPEKIPQAPTTSADPLRPTSRAIDIRDFRISSMDAYVLGQDDGSLIATYRAAVLRVLIADRFLMGQTGLVKTVEFLGHAGLAWTLVSLMMRKMR</sequence>
<name>A0A9P8SH86_9HYPO</name>
<dbReference type="EMBL" id="JAIZPD010000007">
    <property type="protein sequence ID" value="KAH0961909.1"/>
    <property type="molecule type" value="Genomic_DNA"/>
</dbReference>
<feature type="transmembrane region" description="Helical" evidence="1">
    <location>
        <begin position="357"/>
        <end position="375"/>
    </location>
</feature>
<evidence type="ECO:0000313" key="3">
    <source>
        <dbReference type="Proteomes" id="UP000824596"/>
    </source>
</evidence>
<evidence type="ECO:0000313" key="2">
    <source>
        <dbReference type="EMBL" id="KAH0961909.1"/>
    </source>
</evidence>
<keyword evidence="2" id="KW-0238">DNA-binding</keyword>
<comment type="caution">
    <text evidence="2">The sequence shown here is derived from an EMBL/GenBank/DDBJ whole genome shotgun (WGS) entry which is preliminary data.</text>
</comment>
<keyword evidence="1" id="KW-0812">Transmembrane</keyword>
<dbReference type="OrthoDB" id="3340520at2759"/>
<keyword evidence="1" id="KW-0472">Membrane</keyword>
<protein>
    <submittedName>
        <fullName evidence="2">DNA-binding WRKY domain-containing protein</fullName>
    </submittedName>
</protein>
<keyword evidence="1" id="KW-1133">Transmembrane helix</keyword>
<dbReference type="PANTHER" id="PTHR33973">
    <property type="entry name" value="OS07G0153300 PROTEIN"/>
    <property type="match status" value="1"/>
</dbReference>
<accession>A0A9P8SH86</accession>
<keyword evidence="3" id="KW-1185">Reference proteome</keyword>
<feature type="transmembrane region" description="Helical" evidence="1">
    <location>
        <begin position="73"/>
        <end position="92"/>
    </location>
</feature>
<dbReference type="PANTHER" id="PTHR33973:SF4">
    <property type="entry name" value="OS07G0153300 PROTEIN"/>
    <property type="match status" value="1"/>
</dbReference>
<evidence type="ECO:0000256" key="1">
    <source>
        <dbReference type="SAM" id="Phobius"/>
    </source>
</evidence>
<dbReference type="GO" id="GO:0003677">
    <property type="term" value="F:DNA binding"/>
    <property type="evidence" value="ECO:0007669"/>
    <property type="project" value="UniProtKB-KW"/>
</dbReference>
<gene>
    <name evidence="2" type="ORF">HRG_06989</name>
</gene>
<reference evidence="2" key="1">
    <citation type="submission" date="2021-09" db="EMBL/GenBank/DDBJ databases">
        <title>A high-quality genome of the endoparasitic fungus Hirsutella rhossiliensis with a comparison of Hirsutella genomes reveals transposable elements contributing to genome size variation.</title>
        <authorList>
            <person name="Lin R."/>
            <person name="Jiao Y."/>
            <person name="Sun X."/>
            <person name="Ling J."/>
            <person name="Xie B."/>
            <person name="Cheng X."/>
        </authorList>
    </citation>
    <scope>NUCLEOTIDE SEQUENCE</scope>
    <source>
        <strain evidence="2">HR02</strain>
    </source>
</reference>
<dbReference type="RefSeq" id="XP_044719422.1">
    <property type="nucleotide sequence ID" value="XM_044865460.1"/>
</dbReference>
<proteinExistence type="predicted"/>
<feature type="transmembrane region" description="Helical" evidence="1">
    <location>
        <begin position="31"/>
        <end position="53"/>
    </location>
</feature>
<organism evidence="2 3">
    <name type="scientific">Hirsutella rhossiliensis</name>
    <dbReference type="NCBI Taxonomy" id="111463"/>
    <lineage>
        <taxon>Eukaryota</taxon>
        <taxon>Fungi</taxon>
        <taxon>Dikarya</taxon>
        <taxon>Ascomycota</taxon>
        <taxon>Pezizomycotina</taxon>
        <taxon>Sordariomycetes</taxon>
        <taxon>Hypocreomycetidae</taxon>
        <taxon>Hypocreales</taxon>
        <taxon>Ophiocordycipitaceae</taxon>
        <taxon>Hirsutella</taxon>
    </lineage>
</organism>
<dbReference type="AlphaFoldDB" id="A0A9P8SH86"/>
<dbReference type="Pfam" id="PF07103">
    <property type="entry name" value="DUF1365"/>
    <property type="match status" value="1"/>
</dbReference>
<dbReference type="Proteomes" id="UP000824596">
    <property type="component" value="Unassembled WGS sequence"/>
</dbReference>
<dbReference type="GeneID" id="68356118"/>